<sequence>MWEQLDLFTQQILVSKEQHIYLAKRLTEHGLSDVGHFVSLLDESEILTGQVVVAENTQLFVVEKQVVNGHIVQQNDLLRVQKTQQNLEQYLAAKLKADYPIIRTLFDE</sequence>
<comment type="caution">
    <text evidence="1">The sequence shown here is derived from an EMBL/GenBank/DDBJ whole genome shotgun (WGS) entry which is preliminary data.</text>
</comment>
<gene>
    <name evidence="1" type="ORF">IV68_GL000339</name>
</gene>
<dbReference type="Proteomes" id="UP000051296">
    <property type="component" value="Unassembled WGS sequence"/>
</dbReference>
<dbReference type="RefSeq" id="WP_022790967.1">
    <property type="nucleotide sequence ID" value="NZ_ATUU01000001.1"/>
</dbReference>
<reference evidence="1 2" key="1">
    <citation type="journal article" date="2015" name="Genome Announc.">
        <title>Expanding the biotechnology potential of lactobacilli through comparative genomics of 213 strains and associated genera.</title>
        <authorList>
            <person name="Sun Z."/>
            <person name="Harris H.M."/>
            <person name="McCann A."/>
            <person name="Guo C."/>
            <person name="Argimon S."/>
            <person name="Zhang W."/>
            <person name="Yang X."/>
            <person name="Jeffery I.B."/>
            <person name="Cooney J.C."/>
            <person name="Kagawa T.F."/>
            <person name="Liu W."/>
            <person name="Song Y."/>
            <person name="Salvetti E."/>
            <person name="Wrobel A."/>
            <person name="Rasinkangas P."/>
            <person name="Parkhill J."/>
            <person name="Rea M.C."/>
            <person name="O'Sullivan O."/>
            <person name="Ritari J."/>
            <person name="Douillard F.P."/>
            <person name="Paul Ross R."/>
            <person name="Yang R."/>
            <person name="Briner A.E."/>
            <person name="Felis G.E."/>
            <person name="de Vos W.M."/>
            <person name="Barrangou R."/>
            <person name="Klaenhammer T.R."/>
            <person name="Caufield P.W."/>
            <person name="Cui Y."/>
            <person name="Zhang H."/>
            <person name="O'Toole P.W."/>
        </authorList>
    </citation>
    <scope>NUCLEOTIDE SEQUENCE [LARGE SCALE GENOMIC DNA]</scope>
    <source>
        <strain evidence="1 2">DSM 20190</strain>
    </source>
</reference>
<evidence type="ECO:0000313" key="1">
    <source>
        <dbReference type="EMBL" id="KRN33533.1"/>
    </source>
</evidence>
<organism evidence="1 2">
    <name type="scientific">Weissella halotolerans DSM 20190</name>
    <dbReference type="NCBI Taxonomy" id="1123500"/>
    <lineage>
        <taxon>Bacteria</taxon>
        <taxon>Bacillati</taxon>
        <taxon>Bacillota</taxon>
        <taxon>Bacilli</taxon>
        <taxon>Lactobacillales</taxon>
        <taxon>Lactobacillaceae</taxon>
        <taxon>Weissella</taxon>
    </lineage>
</organism>
<evidence type="ECO:0000313" key="2">
    <source>
        <dbReference type="Proteomes" id="UP000051296"/>
    </source>
</evidence>
<dbReference type="PATRIC" id="fig|1123500.6.peg.339"/>
<name>A0A0R2GA04_9LACO</name>
<dbReference type="STRING" id="1123500.GCA_000420365_00165"/>
<proteinExistence type="predicted"/>
<accession>A0A0R2GA04</accession>
<dbReference type="EMBL" id="JQAX01000001">
    <property type="protein sequence ID" value="KRN33533.1"/>
    <property type="molecule type" value="Genomic_DNA"/>
</dbReference>
<dbReference type="InParanoid" id="A0A0R2GA04"/>
<protein>
    <submittedName>
        <fullName evidence="1">Uncharacterized protein</fullName>
    </submittedName>
</protein>
<keyword evidence="2" id="KW-1185">Reference proteome</keyword>
<dbReference type="OrthoDB" id="2148581at2"/>
<dbReference type="AlphaFoldDB" id="A0A0R2GA04"/>